<gene>
    <name evidence="1" type="ORF">METZ01_LOCUS408333</name>
</gene>
<dbReference type="AlphaFoldDB" id="A0A382W9Y1"/>
<name>A0A382W9Y1_9ZZZZ</name>
<accession>A0A382W9Y1</accession>
<evidence type="ECO:0000313" key="1">
    <source>
        <dbReference type="EMBL" id="SVD55479.1"/>
    </source>
</evidence>
<protein>
    <recommendedName>
        <fullName evidence="2">Thiol:disulfide interchange protein DsbD N-terminal domain-containing protein</fullName>
    </recommendedName>
</protein>
<evidence type="ECO:0008006" key="2">
    <source>
        <dbReference type="Google" id="ProtNLM"/>
    </source>
</evidence>
<organism evidence="1">
    <name type="scientific">marine metagenome</name>
    <dbReference type="NCBI Taxonomy" id="408172"/>
    <lineage>
        <taxon>unclassified sequences</taxon>
        <taxon>metagenomes</taxon>
        <taxon>ecological metagenomes</taxon>
    </lineage>
</organism>
<dbReference type="EMBL" id="UINC01158119">
    <property type="protein sequence ID" value="SVD55479.1"/>
    <property type="molecule type" value="Genomic_DNA"/>
</dbReference>
<proteinExistence type="predicted"/>
<sequence>MKGFFSKIPIFVSSLSKWVSFFLLVAMLPAPTVGAIPLVERFQKNSKQDLIHFKLKAIVAPEAIKLGEQFALYVKIELREGWHIYSLHAKEVEEPQMATKIFMNSDMFTPLGLWKEPTPVMAWDGALERVVKTHKQVVEFRRLYSATKSLATGSYPITGEIVFRACNNKICNLPKKISYRTKIDILVDKN</sequence>
<reference evidence="1" key="1">
    <citation type="submission" date="2018-05" db="EMBL/GenBank/DDBJ databases">
        <authorList>
            <person name="Lanie J.A."/>
            <person name="Ng W.-L."/>
            <person name="Kazmierczak K.M."/>
            <person name="Andrzejewski T.M."/>
            <person name="Davidsen T.M."/>
            <person name="Wayne K.J."/>
            <person name="Tettelin H."/>
            <person name="Glass J.I."/>
            <person name="Rusch D."/>
            <person name="Podicherti R."/>
            <person name="Tsui H.-C.T."/>
            <person name="Winkler M.E."/>
        </authorList>
    </citation>
    <scope>NUCLEOTIDE SEQUENCE</scope>
</reference>